<dbReference type="Proteomes" id="UP000271889">
    <property type="component" value="Unassembled WGS sequence"/>
</dbReference>
<sequence>MLEREEGLSEEEKKEAELWFAKEQYKESFDLAYPEAPLFNPDGDGSRLGPPRFPRPHFGMPFPSQFMTGNVPPLRSTPMPHLLDRIPKPAPNGAPVYPMGLVPNSSAYGENGGM</sequence>
<name>A0A3P7NN11_CYLGO</name>
<dbReference type="EMBL" id="UYRV01134633">
    <property type="protein sequence ID" value="VDN38493.1"/>
    <property type="molecule type" value="Genomic_DNA"/>
</dbReference>
<evidence type="ECO:0000313" key="3">
    <source>
        <dbReference type="Proteomes" id="UP000271889"/>
    </source>
</evidence>
<dbReference type="OrthoDB" id="2020972at2759"/>
<accession>A0A3P7NN11</accession>
<evidence type="ECO:0000256" key="1">
    <source>
        <dbReference type="SAM" id="MobiDB-lite"/>
    </source>
</evidence>
<gene>
    <name evidence="2" type="ORF">CGOC_LOCUS13751</name>
</gene>
<feature type="region of interest" description="Disordered" evidence="1">
    <location>
        <begin position="36"/>
        <end position="114"/>
    </location>
</feature>
<evidence type="ECO:0000313" key="2">
    <source>
        <dbReference type="EMBL" id="VDN38493.1"/>
    </source>
</evidence>
<protein>
    <submittedName>
        <fullName evidence="2">Uncharacterized protein</fullName>
    </submittedName>
</protein>
<proteinExistence type="predicted"/>
<organism evidence="2 3">
    <name type="scientific">Cylicostephanus goldi</name>
    <name type="common">Nematode worm</name>
    <dbReference type="NCBI Taxonomy" id="71465"/>
    <lineage>
        <taxon>Eukaryota</taxon>
        <taxon>Metazoa</taxon>
        <taxon>Ecdysozoa</taxon>
        <taxon>Nematoda</taxon>
        <taxon>Chromadorea</taxon>
        <taxon>Rhabditida</taxon>
        <taxon>Rhabditina</taxon>
        <taxon>Rhabditomorpha</taxon>
        <taxon>Strongyloidea</taxon>
        <taxon>Strongylidae</taxon>
        <taxon>Cylicostephanus</taxon>
    </lineage>
</organism>
<dbReference type="AlphaFoldDB" id="A0A3P7NN11"/>
<keyword evidence="3" id="KW-1185">Reference proteome</keyword>
<reference evidence="2 3" key="1">
    <citation type="submission" date="2018-11" db="EMBL/GenBank/DDBJ databases">
        <authorList>
            <consortium name="Pathogen Informatics"/>
        </authorList>
    </citation>
    <scope>NUCLEOTIDE SEQUENCE [LARGE SCALE GENOMIC DNA]</scope>
</reference>